<feature type="signal peptide" evidence="7">
    <location>
        <begin position="1"/>
        <end position="23"/>
    </location>
</feature>
<feature type="domain" description="Peptidase A1" evidence="8">
    <location>
        <begin position="86"/>
        <end position="391"/>
    </location>
</feature>
<dbReference type="FunFam" id="2.40.70.10:FF:000026">
    <property type="entry name" value="Endothiapepsin"/>
    <property type="match status" value="1"/>
</dbReference>
<dbReference type="InterPro" id="IPR034163">
    <property type="entry name" value="Aspergillopepsin-like_cat_dom"/>
</dbReference>
<sequence>MAGIKELIVVFVTFSLCIHSVLSENGTYHFTIKQVPNPKPIARSPEDLYSRALGKYGYQDHSLAARYLSRTNSSVPAIPEPDDESFLSPVRVGSQTMLVNIDTGSADLWVFSSLLPKEQREGHTYYTPSLSAVELKNYTWEILYGDGTSALGKVFRDNVTLGSISVGQQAVEAATSVSPALVDDRNNSGIMGLAFGTLNRVNPVKQRTFFENAMPHLSAPVFAASLKHGAPGSYDVGYIDRQKYTGELNYLPVNKTDGFWSIEVAGYQVGNGPKIHLSFEGTADTGTTLALLPEQVVRAYYSQVPNAKLHNGRLWYFPCNTSLPDLGLMINEHYTATIPGHYIRYKNPTPRLNNDCFGGIQAARNGAVLGAMFLKSQYVVFDYGKLRVGFAPQAKGNATARANVGLRNAL</sequence>
<feature type="chain" id="PRO_5002939557" description="Peptidase A1 domain-containing protein" evidence="7">
    <location>
        <begin position="24"/>
        <end position="410"/>
    </location>
</feature>
<dbReference type="OrthoDB" id="2747330at2759"/>
<dbReference type="InterPro" id="IPR021109">
    <property type="entry name" value="Peptidase_aspartic_dom_sf"/>
</dbReference>
<organism evidence="9 10">
    <name type="scientific">Uncinocarpus reesii (strain UAMH 1704)</name>
    <dbReference type="NCBI Taxonomy" id="336963"/>
    <lineage>
        <taxon>Eukaryota</taxon>
        <taxon>Fungi</taxon>
        <taxon>Dikarya</taxon>
        <taxon>Ascomycota</taxon>
        <taxon>Pezizomycotina</taxon>
        <taxon>Eurotiomycetes</taxon>
        <taxon>Eurotiomycetidae</taxon>
        <taxon>Onygenales</taxon>
        <taxon>Onygenaceae</taxon>
        <taxon>Uncinocarpus</taxon>
    </lineage>
</organism>
<gene>
    <name evidence="9" type="ORF">UREG_04254</name>
</gene>
<keyword evidence="3" id="KW-0064">Aspartyl protease</keyword>
<protein>
    <recommendedName>
        <fullName evidence="8">Peptidase A1 domain-containing protein</fullName>
    </recommendedName>
</protein>
<dbReference type="InterPro" id="IPR033121">
    <property type="entry name" value="PEPTIDASE_A1"/>
</dbReference>
<keyword evidence="4" id="KW-0378">Hydrolase</keyword>
<dbReference type="Gene3D" id="2.40.70.10">
    <property type="entry name" value="Acid Proteases"/>
    <property type="match status" value="2"/>
</dbReference>
<feature type="active site" evidence="6">
    <location>
        <position position="284"/>
    </location>
</feature>
<dbReference type="OMA" id="NRLGWAP"/>
<evidence type="ECO:0000256" key="6">
    <source>
        <dbReference type="PIRSR" id="PIRSR601461-1"/>
    </source>
</evidence>
<dbReference type="Pfam" id="PF00026">
    <property type="entry name" value="Asp"/>
    <property type="match status" value="1"/>
</dbReference>
<dbReference type="InterPro" id="IPR001461">
    <property type="entry name" value="Aspartic_peptidase_A1"/>
</dbReference>
<evidence type="ECO:0000259" key="8">
    <source>
        <dbReference type="PROSITE" id="PS51767"/>
    </source>
</evidence>
<keyword evidence="5" id="KW-0865">Zymogen</keyword>
<dbReference type="Proteomes" id="UP000002058">
    <property type="component" value="Unassembled WGS sequence"/>
</dbReference>
<dbReference type="InParanoid" id="C4JN46"/>
<accession>C4JN46</accession>
<dbReference type="AlphaFoldDB" id="C4JN46"/>
<reference evidence="10" key="1">
    <citation type="journal article" date="2009" name="Genome Res.">
        <title>Comparative genomic analyses of the human fungal pathogens Coccidioides and their relatives.</title>
        <authorList>
            <person name="Sharpton T.J."/>
            <person name="Stajich J.E."/>
            <person name="Rounsley S.D."/>
            <person name="Gardner M.J."/>
            <person name="Wortman J.R."/>
            <person name="Jordar V.S."/>
            <person name="Maiti R."/>
            <person name="Kodira C.D."/>
            <person name="Neafsey D.E."/>
            <person name="Zeng Q."/>
            <person name="Hung C.-Y."/>
            <person name="McMahan C."/>
            <person name="Muszewska A."/>
            <person name="Grynberg M."/>
            <person name="Mandel M.A."/>
            <person name="Kellner E.M."/>
            <person name="Barker B.M."/>
            <person name="Galgiani J.N."/>
            <person name="Orbach M.J."/>
            <person name="Kirkland T.N."/>
            <person name="Cole G.T."/>
            <person name="Henn M.R."/>
            <person name="Birren B.W."/>
            <person name="Taylor J.W."/>
        </authorList>
    </citation>
    <scope>NUCLEOTIDE SEQUENCE [LARGE SCALE GENOMIC DNA]</scope>
    <source>
        <strain evidence="10">UAMH 1704</strain>
    </source>
</reference>
<feature type="active site" evidence="6">
    <location>
        <position position="102"/>
    </location>
</feature>
<dbReference type="eggNOG" id="KOG1339">
    <property type="taxonomic scope" value="Eukaryota"/>
</dbReference>
<evidence type="ECO:0000256" key="7">
    <source>
        <dbReference type="SAM" id="SignalP"/>
    </source>
</evidence>
<dbReference type="PANTHER" id="PTHR47966">
    <property type="entry name" value="BETA-SITE APP-CLEAVING ENZYME, ISOFORM A-RELATED"/>
    <property type="match status" value="1"/>
</dbReference>
<evidence type="ECO:0000256" key="4">
    <source>
        <dbReference type="ARBA" id="ARBA00022801"/>
    </source>
</evidence>
<keyword evidence="2" id="KW-0645">Protease</keyword>
<evidence type="ECO:0000256" key="1">
    <source>
        <dbReference type="ARBA" id="ARBA00007447"/>
    </source>
</evidence>
<dbReference type="GO" id="GO:0004190">
    <property type="term" value="F:aspartic-type endopeptidase activity"/>
    <property type="evidence" value="ECO:0007669"/>
    <property type="project" value="UniProtKB-KW"/>
</dbReference>
<comment type="similarity">
    <text evidence="1">Belongs to the peptidase A1 family.</text>
</comment>
<evidence type="ECO:0000256" key="5">
    <source>
        <dbReference type="ARBA" id="ARBA00023145"/>
    </source>
</evidence>
<name>C4JN46_UNCRE</name>
<keyword evidence="7" id="KW-0732">Signal</keyword>
<dbReference type="SUPFAM" id="SSF50630">
    <property type="entry name" value="Acid proteases"/>
    <property type="match status" value="1"/>
</dbReference>
<dbReference type="CDD" id="cd06097">
    <property type="entry name" value="Aspergillopepsin_like"/>
    <property type="match status" value="1"/>
</dbReference>
<evidence type="ECO:0000313" key="10">
    <source>
        <dbReference type="Proteomes" id="UP000002058"/>
    </source>
</evidence>
<proteinExistence type="inferred from homology"/>
<evidence type="ECO:0000256" key="3">
    <source>
        <dbReference type="ARBA" id="ARBA00022750"/>
    </source>
</evidence>
<dbReference type="PROSITE" id="PS51767">
    <property type="entry name" value="PEPTIDASE_A1"/>
    <property type="match status" value="1"/>
</dbReference>
<keyword evidence="10" id="KW-1185">Reference proteome</keyword>
<dbReference type="PRINTS" id="PR00792">
    <property type="entry name" value="PEPSIN"/>
</dbReference>
<dbReference type="PANTHER" id="PTHR47966:SF2">
    <property type="entry name" value="ASPERGILLOPEPSIN-1-RELATED"/>
    <property type="match status" value="1"/>
</dbReference>
<evidence type="ECO:0000256" key="2">
    <source>
        <dbReference type="ARBA" id="ARBA00022670"/>
    </source>
</evidence>
<dbReference type="VEuPathDB" id="FungiDB:UREG_04254"/>
<dbReference type="RefSeq" id="XP_002544737.1">
    <property type="nucleotide sequence ID" value="XM_002544691.1"/>
</dbReference>
<evidence type="ECO:0000313" key="9">
    <source>
        <dbReference type="EMBL" id="EEP79408.1"/>
    </source>
</evidence>
<dbReference type="KEGG" id="ure:UREG_04254"/>
<dbReference type="GeneID" id="8437103"/>
<dbReference type="HOGENOM" id="CLU_013253_0_0_1"/>
<dbReference type="EMBL" id="CH476616">
    <property type="protein sequence ID" value="EEP79408.1"/>
    <property type="molecule type" value="Genomic_DNA"/>
</dbReference>
<dbReference type="GO" id="GO:0006508">
    <property type="term" value="P:proteolysis"/>
    <property type="evidence" value="ECO:0007669"/>
    <property type="project" value="UniProtKB-KW"/>
</dbReference>